<organism evidence="2 3">
    <name type="scientific">Candidatus Marsarchaeota G1 archaeon BE_D</name>
    <dbReference type="NCBI Taxonomy" id="1978156"/>
    <lineage>
        <taxon>Archaea</taxon>
        <taxon>Candidatus Marsarchaeota</taxon>
        <taxon>Candidatus Marsarchaeota group 1</taxon>
    </lineage>
</organism>
<dbReference type="SUPFAM" id="SSF51679">
    <property type="entry name" value="Bacterial luciferase-like"/>
    <property type="match status" value="1"/>
</dbReference>
<dbReference type="Pfam" id="PF00296">
    <property type="entry name" value="Bac_luciferase"/>
    <property type="match status" value="1"/>
</dbReference>
<dbReference type="InterPro" id="IPR036661">
    <property type="entry name" value="Luciferase-like_sf"/>
</dbReference>
<comment type="caution">
    <text evidence="2">The sequence shown here is derived from an EMBL/GenBank/DDBJ whole genome shotgun (WGS) entry which is preliminary data.</text>
</comment>
<name>A0A2R6AGY3_9ARCH</name>
<evidence type="ECO:0000313" key="3">
    <source>
        <dbReference type="Proteomes" id="UP000240569"/>
    </source>
</evidence>
<evidence type="ECO:0000259" key="1">
    <source>
        <dbReference type="Pfam" id="PF00296"/>
    </source>
</evidence>
<dbReference type="Gene3D" id="3.20.20.30">
    <property type="entry name" value="Luciferase-like domain"/>
    <property type="match status" value="1"/>
</dbReference>
<proteinExistence type="predicted"/>
<evidence type="ECO:0000313" key="2">
    <source>
        <dbReference type="EMBL" id="PSN85553.1"/>
    </source>
</evidence>
<feature type="domain" description="Luciferase-like" evidence="1">
    <location>
        <begin position="2"/>
        <end position="42"/>
    </location>
</feature>
<dbReference type="InterPro" id="IPR011251">
    <property type="entry name" value="Luciferase-like_dom"/>
</dbReference>
<dbReference type="Proteomes" id="UP000240569">
    <property type="component" value="Unassembled WGS sequence"/>
</dbReference>
<dbReference type="AlphaFoldDB" id="A0A2R6AGY3"/>
<protein>
    <recommendedName>
        <fullName evidence="1">Luciferase-like domain-containing protein</fullName>
    </recommendedName>
</protein>
<gene>
    <name evidence="2" type="ORF">B9Q02_06035</name>
</gene>
<reference evidence="2 3" key="1">
    <citation type="submission" date="2017-04" db="EMBL/GenBank/DDBJ databases">
        <title>Novel microbial lineages endemic to geothermal iron-oxide mats fill important gaps in the evolutionary history of Archaea.</title>
        <authorList>
            <person name="Jay Z.J."/>
            <person name="Beam J.P."/>
            <person name="Dlakic M."/>
            <person name="Rusch D.B."/>
            <person name="Kozubal M.A."/>
            <person name="Inskeep W.P."/>
        </authorList>
    </citation>
    <scope>NUCLEOTIDE SEQUENCE [LARGE SCALE GENOMIC DNA]</scope>
    <source>
        <strain evidence="2">BE_D</strain>
    </source>
</reference>
<accession>A0A2R6AGY3</accession>
<dbReference type="EMBL" id="NEXD01000028">
    <property type="protein sequence ID" value="PSN85553.1"/>
    <property type="molecule type" value="Genomic_DNA"/>
</dbReference>
<sequence>MFTRTPGQLAMLGATLSELSGGRFTLGLGVSTPSIVQGWHGVN</sequence>
<dbReference type="GO" id="GO:0016705">
    <property type="term" value="F:oxidoreductase activity, acting on paired donors, with incorporation or reduction of molecular oxygen"/>
    <property type="evidence" value="ECO:0007669"/>
    <property type="project" value="InterPro"/>
</dbReference>